<feature type="compositionally biased region" description="Basic residues" evidence="1">
    <location>
        <begin position="96"/>
        <end position="108"/>
    </location>
</feature>
<dbReference type="AlphaFoldDB" id="A0A5P1FQP2"/>
<feature type="region of interest" description="Disordered" evidence="1">
    <location>
        <begin position="44"/>
        <end position="76"/>
    </location>
</feature>
<protein>
    <submittedName>
        <fullName evidence="2">Uncharacterized protein</fullName>
    </submittedName>
</protein>
<proteinExistence type="predicted"/>
<evidence type="ECO:0000313" key="3">
    <source>
        <dbReference type="Proteomes" id="UP000243459"/>
    </source>
</evidence>
<organism evidence="2 3">
    <name type="scientific">Asparagus officinalis</name>
    <name type="common">Garden asparagus</name>
    <dbReference type="NCBI Taxonomy" id="4686"/>
    <lineage>
        <taxon>Eukaryota</taxon>
        <taxon>Viridiplantae</taxon>
        <taxon>Streptophyta</taxon>
        <taxon>Embryophyta</taxon>
        <taxon>Tracheophyta</taxon>
        <taxon>Spermatophyta</taxon>
        <taxon>Magnoliopsida</taxon>
        <taxon>Liliopsida</taxon>
        <taxon>Asparagales</taxon>
        <taxon>Asparagaceae</taxon>
        <taxon>Asparagoideae</taxon>
        <taxon>Asparagus</taxon>
    </lineage>
</organism>
<gene>
    <name evidence="2" type="ORF">A4U43_C01F18840</name>
</gene>
<feature type="compositionally biased region" description="Polar residues" evidence="1">
    <location>
        <begin position="177"/>
        <end position="189"/>
    </location>
</feature>
<evidence type="ECO:0000313" key="2">
    <source>
        <dbReference type="EMBL" id="ONK80528.1"/>
    </source>
</evidence>
<dbReference type="Proteomes" id="UP000243459">
    <property type="component" value="Chromosome 1"/>
</dbReference>
<reference evidence="3" key="1">
    <citation type="journal article" date="2017" name="Nat. Commun.">
        <title>The asparagus genome sheds light on the origin and evolution of a young Y chromosome.</title>
        <authorList>
            <person name="Harkess A."/>
            <person name="Zhou J."/>
            <person name="Xu C."/>
            <person name="Bowers J.E."/>
            <person name="Van der Hulst R."/>
            <person name="Ayyampalayam S."/>
            <person name="Mercati F."/>
            <person name="Riccardi P."/>
            <person name="McKain M.R."/>
            <person name="Kakrana A."/>
            <person name="Tang H."/>
            <person name="Ray J."/>
            <person name="Groenendijk J."/>
            <person name="Arikit S."/>
            <person name="Mathioni S.M."/>
            <person name="Nakano M."/>
            <person name="Shan H."/>
            <person name="Telgmann-Rauber A."/>
            <person name="Kanno A."/>
            <person name="Yue Z."/>
            <person name="Chen H."/>
            <person name="Li W."/>
            <person name="Chen Y."/>
            <person name="Xu X."/>
            <person name="Zhang Y."/>
            <person name="Luo S."/>
            <person name="Chen H."/>
            <person name="Gao J."/>
            <person name="Mao Z."/>
            <person name="Pires J.C."/>
            <person name="Luo M."/>
            <person name="Kudrna D."/>
            <person name="Wing R.A."/>
            <person name="Meyers B.C."/>
            <person name="Yi K."/>
            <person name="Kong H."/>
            <person name="Lavrijsen P."/>
            <person name="Sunseri F."/>
            <person name="Falavigna A."/>
            <person name="Ye Y."/>
            <person name="Leebens-Mack J.H."/>
            <person name="Chen G."/>
        </authorList>
    </citation>
    <scope>NUCLEOTIDE SEQUENCE [LARGE SCALE GENOMIC DNA]</scope>
    <source>
        <strain evidence="3">cv. DH0086</strain>
    </source>
</reference>
<dbReference type="Gramene" id="ONK80528">
    <property type="protein sequence ID" value="ONK80528"/>
    <property type="gene ID" value="A4U43_C01F18840"/>
</dbReference>
<evidence type="ECO:0000256" key="1">
    <source>
        <dbReference type="SAM" id="MobiDB-lite"/>
    </source>
</evidence>
<sequence>MLARAKDMPPTLEQLSLALADSLDDRPLGMVTHYLTVRLLFGEPTPTMASPKDEGSRTGAAKFRSQPSYTPNQEIPFIPEADCSERSYISIQKDINRRRHIRRKKRSRSQSNLGNPLSQGQLASVFSLEEKNMGRIMQGHRAYVGHRKSIKPNKRAMLPLFEDSSISDAELWKPHQDATQQIPGSPSKD</sequence>
<feature type="region of interest" description="Disordered" evidence="1">
    <location>
        <begin position="169"/>
        <end position="189"/>
    </location>
</feature>
<name>A0A5P1FQP2_ASPOF</name>
<accession>A0A5P1FQP2</accession>
<feature type="region of interest" description="Disordered" evidence="1">
    <location>
        <begin position="94"/>
        <end position="118"/>
    </location>
</feature>
<keyword evidence="3" id="KW-1185">Reference proteome</keyword>
<dbReference type="EMBL" id="CM007381">
    <property type="protein sequence ID" value="ONK80528.1"/>
    <property type="molecule type" value="Genomic_DNA"/>
</dbReference>